<sequence>MRQRHNIGAFLPIVENDIIGRWSRDRHPDNVNLCLINIFVSRNSYFVTTNSFFCHRLKLSLVELVRLRKKSQVKSVEDSFCYRKIMLIALTLEIK</sequence>
<dbReference type="EMBL" id="REGN01002258">
    <property type="protein sequence ID" value="RNA29251.1"/>
    <property type="molecule type" value="Genomic_DNA"/>
</dbReference>
<keyword evidence="2" id="KW-1185">Reference proteome</keyword>
<name>A0A3M7S085_BRAPC</name>
<gene>
    <name evidence="1" type="ORF">BpHYR1_046833</name>
</gene>
<evidence type="ECO:0000313" key="1">
    <source>
        <dbReference type="EMBL" id="RNA29251.1"/>
    </source>
</evidence>
<dbReference type="Proteomes" id="UP000276133">
    <property type="component" value="Unassembled WGS sequence"/>
</dbReference>
<accession>A0A3M7S085</accession>
<comment type="caution">
    <text evidence="1">The sequence shown here is derived from an EMBL/GenBank/DDBJ whole genome shotgun (WGS) entry which is preliminary data.</text>
</comment>
<organism evidence="1 2">
    <name type="scientific">Brachionus plicatilis</name>
    <name type="common">Marine rotifer</name>
    <name type="synonym">Brachionus muelleri</name>
    <dbReference type="NCBI Taxonomy" id="10195"/>
    <lineage>
        <taxon>Eukaryota</taxon>
        <taxon>Metazoa</taxon>
        <taxon>Spiralia</taxon>
        <taxon>Gnathifera</taxon>
        <taxon>Rotifera</taxon>
        <taxon>Eurotatoria</taxon>
        <taxon>Monogononta</taxon>
        <taxon>Pseudotrocha</taxon>
        <taxon>Ploima</taxon>
        <taxon>Brachionidae</taxon>
        <taxon>Brachionus</taxon>
    </lineage>
</organism>
<proteinExistence type="predicted"/>
<dbReference type="AlphaFoldDB" id="A0A3M7S085"/>
<reference evidence="1 2" key="1">
    <citation type="journal article" date="2018" name="Sci. Rep.">
        <title>Genomic signatures of local adaptation to the degree of environmental predictability in rotifers.</title>
        <authorList>
            <person name="Franch-Gras L."/>
            <person name="Hahn C."/>
            <person name="Garcia-Roger E.M."/>
            <person name="Carmona M.J."/>
            <person name="Serra M."/>
            <person name="Gomez A."/>
        </authorList>
    </citation>
    <scope>NUCLEOTIDE SEQUENCE [LARGE SCALE GENOMIC DNA]</scope>
    <source>
        <strain evidence="1">HYR1</strain>
    </source>
</reference>
<protein>
    <submittedName>
        <fullName evidence="1">Uncharacterized protein</fullName>
    </submittedName>
</protein>
<evidence type="ECO:0000313" key="2">
    <source>
        <dbReference type="Proteomes" id="UP000276133"/>
    </source>
</evidence>